<dbReference type="EnsemblMetazoa" id="AATE015897-RA">
    <property type="protein sequence ID" value="AATE015897-PA.1"/>
    <property type="gene ID" value="AATE015897"/>
</dbReference>
<feature type="region of interest" description="Disordered" evidence="1">
    <location>
        <begin position="24"/>
        <end position="75"/>
    </location>
</feature>
<feature type="compositionally biased region" description="Basic and acidic residues" evidence="1">
    <location>
        <begin position="63"/>
        <end position="75"/>
    </location>
</feature>
<dbReference type="AlphaFoldDB" id="A0A182JD81"/>
<organism evidence="2">
    <name type="scientific">Anopheles atroparvus</name>
    <name type="common">European mosquito</name>
    <dbReference type="NCBI Taxonomy" id="41427"/>
    <lineage>
        <taxon>Eukaryota</taxon>
        <taxon>Metazoa</taxon>
        <taxon>Ecdysozoa</taxon>
        <taxon>Arthropoda</taxon>
        <taxon>Hexapoda</taxon>
        <taxon>Insecta</taxon>
        <taxon>Pterygota</taxon>
        <taxon>Neoptera</taxon>
        <taxon>Endopterygota</taxon>
        <taxon>Diptera</taxon>
        <taxon>Nematocera</taxon>
        <taxon>Culicoidea</taxon>
        <taxon>Culicidae</taxon>
        <taxon>Anophelinae</taxon>
        <taxon>Anopheles</taxon>
    </lineage>
</organism>
<sequence>MAKNKDMNSTAKLAEPTVRCGAAVVKPRGLDQQASEKKRNKRTSGEVMDQQLQQKPADGCRGAGEKQIPDDGKFGDGKRMVEERLLLVGGTGRDALILVVLIEQARLEERTDEEGEQLADERLVEEIVQQVKLEEGLIGDAQVVPLGGHGGNGGLFVELGLCQQERGDVRIVATAEQVAKLVVFNRGLVAMFGRYFQIQLAREDGIVREGALVADFLGRVDLREVAHGGQVGNDERLVGGHKYDRQQAEGGDEVVLEPPAVRSRWPPQDAHDQLDADLDRVQAAQEVSELGECQRHRDDHGKQPDPGVGVERVDQHRNDGFRFAAWHKCDHESAPEGHDLARP</sequence>
<dbReference type="VEuPathDB" id="VectorBase:AATE015897"/>
<protein>
    <submittedName>
        <fullName evidence="2">Uncharacterized protein</fullName>
    </submittedName>
</protein>
<name>A0A182JD81_ANOAO</name>
<accession>A0A182JD81</accession>
<feature type="compositionally biased region" description="Basic and acidic residues" evidence="1">
    <location>
        <begin position="292"/>
        <end position="303"/>
    </location>
</feature>
<proteinExistence type="predicted"/>
<feature type="region of interest" description="Disordered" evidence="1">
    <location>
        <begin position="287"/>
        <end position="316"/>
    </location>
</feature>
<evidence type="ECO:0000313" key="2">
    <source>
        <dbReference type="EnsemblMetazoa" id="AATE015897-PA.1"/>
    </source>
</evidence>
<reference evidence="2" key="1">
    <citation type="submission" date="2022-08" db="UniProtKB">
        <authorList>
            <consortium name="EnsemblMetazoa"/>
        </authorList>
    </citation>
    <scope>IDENTIFICATION</scope>
    <source>
        <strain evidence="2">EBRO</strain>
    </source>
</reference>
<evidence type="ECO:0000256" key="1">
    <source>
        <dbReference type="SAM" id="MobiDB-lite"/>
    </source>
</evidence>